<accession>A2BKW9</accession>
<dbReference type="RefSeq" id="WP_011821948.1">
    <property type="nucleotide sequence ID" value="NC_008818.1"/>
</dbReference>
<name>A2BKW9_HYPBU</name>
<protein>
    <submittedName>
        <fullName evidence="1">Uncharacterized protein</fullName>
    </submittedName>
</protein>
<dbReference type="OrthoDB" id="15472at2157"/>
<dbReference type="SUPFAM" id="SSF75217">
    <property type="entry name" value="alpha/beta knot"/>
    <property type="match status" value="1"/>
</dbReference>
<dbReference type="AlphaFoldDB" id="A2BKW9"/>
<dbReference type="EnsemblBacteria" id="ABM80630">
    <property type="protein sequence ID" value="ABM80630"/>
    <property type="gene ID" value="Hbut_0777"/>
</dbReference>
<organism evidence="1 2">
    <name type="scientific">Hyperthermus butylicus (strain DSM 5456 / JCM 9403 / PLM1-5)</name>
    <dbReference type="NCBI Taxonomy" id="415426"/>
    <lineage>
        <taxon>Archaea</taxon>
        <taxon>Thermoproteota</taxon>
        <taxon>Thermoprotei</taxon>
        <taxon>Desulfurococcales</taxon>
        <taxon>Pyrodictiaceae</taxon>
        <taxon>Hyperthermus</taxon>
    </lineage>
</organism>
<evidence type="ECO:0000313" key="1">
    <source>
        <dbReference type="EMBL" id="ABM80630.1"/>
    </source>
</evidence>
<sequence length="203" mass="22172">MKTVAEVPRLEPSYTLVWVAYAREPANSPPKRWTGLVGYGRLDILVRVVLAALYPGGVRDPHSLLIAFLDSTKPRAIVLTGDCLPQRAVYESDIGAYILEALRGERCKSYIVSGGLRELIAWLKSQGYRVVVLHESGRPFTGYQPYTAYILGLRDDPPLGVGEDAVESLGARSYLASHVTAFIRLASSIPLGLQRTTQAGDEG</sequence>
<dbReference type="KEGG" id="hbu:Hbut_0777"/>
<reference evidence="1 2" key="1">
    <citation type="journal article" date="2007" name="Archaea">
        <title>The genome of Hyperthermus butylicus: a sulfur-reducing, peptide fermenting, neutrophilic Crenarchaeote growing up to 108 degrees C.</title>
        <authorList>
            <person name="Brugger K."/>
            <person name="Chen L."/>
            <person name="Stark M."/>
            <person name="Zibat A."/>
            <person name="Redder P."/>
            <person name="Ruepp A."/>
            <person name="Awayez M."/>
            <person name="She Q."/>
            <person name="Garrett R.A."/>
            <person name="Klenk H.P."/>
        </authorList>
    </citation>
    <scope>NUCLEOTIDE SEQUENCE [LARGE SCALE GENOMIC DNA]</scope>
    <source>
        <strain evidence="2">DSM 5456 / JCM 9403 / PLM1-5</strain>
    </source>
</reference>
<dbReference type="EMBL" id="CP000493">
    <property type="protein sequence ID" value="ABM80630.1"/>
    <property type="molecule type" value="Genomic_DNA"/>
</dbReference>
<proteinExistence type="predicted"/>
<dbReference type="STRING" id="415426.Hbut_0777"/>
<dbReference type="eggNOG" id="arCOG01239">
    <property type="taxonomic scope" value="Archaea"/>
</dbReference>
<dbReference type="Proteomes" id="UP000002593">
    <property type="component" value="Chromosome"/>
</dbReference>
<gene>
    <name evidence="1" type="ordered locus">Hbut_0777</name>
</gene>
<dbReference type="HOGENOM" id="CLU_1346392_0_0_2"/>
<evidence type="ECO:0000313" key="2">
    <source>
        <dbReference type="Proteomes" id="UP000002593"/>
    </source>
</evidence>
<dbReference type="InterPro" id="IPR029028">
    <property type="entry name" value="Alpha/beta_knot_MTases"/>
</dbReference>
<keyword evidence="2" id="KW-1185">Reference proteome</keyword>
<dbReference type="InterPro" id="IPR029026">
    <property type="entry name" value="tRNA_m1G_MTases_N"/>
</dbReference>
<dbReference type="Gene3D" id="3.40.1280.10">
    <property type="match status" value="1"/>
</dbReference>
<dbReference type="GeneID" id="4781421"/>